<comment type="caution">
    <text evidence="1">The sequence shown here is derived from an EMBL/GenBank/DDBJ whole genome shotgun (WGS) entry which is preliminary data.</text>
</comment>
<dbReference type="EMBL" id="WNYA01000404">
    <property type="protein sequence ID" value="KAG8548463.1"/>
    <property type="molecule type" value="Genomic_DNA"/>
</dbReference>
<organism evidence="1 2">
    <name type="scientific">Engystomops pustulosus</name>
    <name type="common">Tungara frog</name>
    <name type="synonym">Physalaemus pustulosus</name>
    <dbReference type="NCBI Taxonomy" id="76066"/>
    <lineage>
        <taxon>Eukaryota</taxon>
        <taxon>Metazoa</taxon>
        <taxon>Chordata</taxon>
        <taxon>Craniata</taxon>
        <taxon>Vertebrata</taxon>
        <taxon>Euteleostomi</taxon>
        <taxon>Amphibia</taxon>
        <taxon>Batrachia</taxon>
        <taxon>Anura</taxon>
        <taxon>Neobatrachia</taxon>
        <taxon>Hyloidea</taxon>
        <taxon>Leptodactylidae</taxon>
        <taxon>Leiuperinae</taxon>
        <taxon>Engystomops</taxon>
    </lineage>
</organism>
<reference evidence="1" key="1">
    <citation type="thesis" date="2020" institute="ProQuest LLC" country="789 East Eisenhower Parkway, Ann Arbor, MI, USA">
        <title>Comparative Genomics and Chromosome Evolution.</title>
        <authorList>
            <person name="Mudd A.B."/>
        </authorList>
    </citation>
    <scope>NUCLEOTIDE SEQUENCE</scope>
    <source>
        <strain evidence="1">237g6f4</strain>
        <tissue evidence="1">Blood</tissue>
    </source>
</reference>
<name>A0AAV6ZJT7_ENGPU</name>
<keyword evidence="2" id="KW-1185">Reference proteome</keyword>
<sequence length="80" mass="9241">MKEQSTNTQCSRCKNTISTIENTACCKTMLMCTTIYILVVLPVHNLYPSVGFTQHKVCLHVLYVWGLWYPLILWLQDICS</sequence>
<protein>
    <submittedName>
        <fullName evidence="1">Uncharacterized protein</fullName>
    </submittedName>
</protein>
<evidence type="ECO:0000313" key="1">
    <source>
        <dbReference type="EMBL" id="KAG8548463.1"/>
    </source>
</evidence>
<proteinExistence type="predicted"/>
<dbReference type="AlphaFoldDB" id="A0AAV6ZJT7"/>
<dbReference type="Proteomes" id="UP000824782">
    <property type="component" value="Unassembled WGS sequence"/>
</dbReference>
<accession>A0AAV6ZJT7</accession>
<gene>
    <name evidence="1" type="ORF">GDO81_025306</name>
</gene>
<evidence type="ECO:0000313" key="2">
    <source>
        <dbReference type="Proteomes" id="UP000824782"/>
    </source>
</evidence>